<dbReference type="InterPro" id="IPR036390">
    <property type="entry name" value="WH_DNA-bd_sf"/>
</dbReference>
<sequence>MNLRFLETFIWVARLRSFSLAADKLHSTQAAISSRISVLEQELDAKLFIRDPKGVVLTREGERVLHYAEHIAETMTRLRTSIRDEKLAFGTIRIGAMDSAVHSWFIDFVTDVTRLYPNLDIEVTVDTALNLNEQLRRGMLDMVFQTDLLRDETIRSIELLQLPYGWISAPEPLAALQLGDAAAPVTLRSLARGRIITFSRHSRPHQDLMRMLEAQGISEAWISCVNSVAAMTKLTHDGFGVAVMPLALVQNLVLDGSLQVINCPDVPPPMPFVAAWRSSVEVAWPQRLIEIATEAVGKYVDGLQSAMDRSFGLRGGMAAPERCAAYAVHREAKDAAQPTPRRDAAATKAPRTAASRTDGLVTTPETDTGSD</sequence>
<feature type="compositionally biased region" description="Low complexity" evidence="5">
    <location>
        <begin position="346"/>
        <end position="357"/>
    </location>
</feature>
<keyword evidence="8" id="KW-1185">Reference proteome</keyword>
<dbReference type="GO" id="GO:0000976">
    <property type="term" value="F:transcription cis-regulatory region binding"/>
    <property type="evidence" value="ECO:0007669"/>
    <property type="project" value="TreeGrafter"/>
</dbReference>
<dbReference type="InterPro" id="IPR005119">
    <property type="entry name" value="LysR_subst-bd"/>
</dbReference>
<reference evidence="7 8" key="1">
    <citation type="submission" date="2018-01" db="EMBL/GenBank/DDBJ databases">
        <title>Whole genome analyses suggest that Burkholderia sensu lato contains two further novel genera in the rhizoxinica-symbiotica group Mycetohabitans gen. nov., and Trinickia gen. nov.: implications for the evolution of diazotrophy and nodulation in the Burkholderiaceae.</title>
        <authorList>
            <person name="Estrada-de los Santos P."/>
            <person name="Palmer M."/>
            <person name="Chavez-Ramirez B."/>
            <person name="Beukes C."/>
            <person name="Steenkamp E.T."/>
            <person name="Hirsch A.M."/>
            <person name="Manyaka P."/>
            <person name="Maluk M."/>
            <person name="Lafos M."/>
            <person name="Crook M."/>
            <person name="Gross E."/>
            <person name="Simon M.F."/>
            <person name="Bueno dos Reis Junior F."/>
            <person name="Poole P.S."/>
            <person name="Venter S.N."/>
            <person name="James E.K."/>
        </authorList>
    </citation>
    <scope>NUCLEOTIDE SEQUENCE [LARGE SCALE GENOMIC DNA]</scope>
    <source>
        <strain evidence="7 8">GIMN1.004</strain>
    </source>
</reference>
<dbReference type="SUPFAM" id="SSF46785">
    <property type="entry name" value="Winged helix' DNA-binding domain"/>
    <property type="match status" value="1"/>
</dbReference>
<accession>A0A2N7VM34</accession>
<gene>
    <name evidence="7" type="ORF">C0Z18_18300</name>
</gene>
<dbReference type="Gene3D" id="3.40.190.10">
    <property type="entry name" value="Periplasmic binding protein-like II"/>
    <property type="match status" value="2"/>
</dbReference>
<organism evidence="7 8">
    <name type="scientific">Trinickia dabaoshanensis</name>
    <dbReference type="NCBI Taxonomy" id="564714"/>
    <lineage>
        <taxon>Bacteria</taxon>
        <taxon>Pseudomonadati</taxon>
        <taxon>Pseudomonadota</taxon>
        <taxon>Betaproteobacteria</taxon>
        <taxon>Burkholderiales</taxon>
        <taxon>Burkholderiaceae</taxon>
        <taxon>Trinickia</taxon>
    </lineage>
</organism>
<keyword evidence="3" id="KW-0238">DNA-binding</keyword>
<dbReference type="AlphaFoldDB" id="A0A2N7VM34"/>
<dbReference type="RefSeq" id="WP_102646830.1">
    <property type="nucleotide sequence ID" value="NZ_PNYA01000016.1"/>
</dbReference>
<dbReference type="PROSITE" id="PS50931">
    <property type="entry name" value="HTH_LYSR"/>
    <property type="match status" value="1"/>
</dbReference>
<dbReference type="Gene3D" id="1.10.10.10">
    <property type="entry name" value="Winged helix-like DNA-binding domain superfamily/Winged helix DNA-binding domain"/>
    <property type="match status" value="1"/>
</dbReference>
<keyword evidence="4" id="KW-0804">Transcription</keyword>
<dbReference type="Pfam" id="PF00126">
    <property type="entry name" value="HTH_1"/>
    <property type="match status" value="1"/>
</dbReference>
<evidence type="ECO:0000256" key="1">
    <source>
        <dbReference type="ARBA" id="ARBA00009437"/>
    </source>
</evidence>
<dbReference type="CDD" id="cd05466">
    <property type="entry name" value="PBP2_LTTR_substrate"/>
    <property type="match status" value="1"/>
</dbReference>
<evidence type="ECO:0000313" key="7">
    <source>
        <dbReference type="EMBL" id="PMS18175.1"/>
    </source>
</evidence>
<dbReference type="SUPFAM" id="SSF53850">
    <property type="entry name" value="Periplasmic binding protein-like II"/>
    <property type="match status" value="1"/>
</dbReference>
<dbReference type="PRINTS" id="PR00039">
    <property type="entry name" value="HTHLYSR"/>
</dbReference>
<feature type="domain" description="HTH lysR-type" evidence="6">
    <location>
        <begin position="1"/>
        <end position="58"/>
    </location>
</feature>
<evidence type="ECO:0000256" key="5">
    <source>
        <dbReference type="SAM" id="MobiDB-lite"/>
    </source>
</evidence>
<evidence type="ECO:0000256" key="2">
    <source>
        <dbReference type="ARBA" id="ARBA00023015"/>
    </source>
</evidence>
<protein>
    <submittedName>
        <fullName evidence="7">LysR family transcriptional regulator</fullName>
    </submittedName>
</protein>
<dbReference type="EMBL" id="PNYA01000016">
    <property type="protein sequence ID" value="PMS18175.1"/>
    <property type="molecule type" value="Genomic_DNA"/>
</dbReference>
<evidence type="ECO:0000256" key="3">
    <source>
        <dbReference type="ARBA" id="ARBA00023125"/>
    </source>
</evidence>
<comment type="caution">
    <text evidence="7">The sequence shown here is derived from an EMBL/GenBank/DDBJ whole genome shotgun (WGS) entry which is preliminary data.</text>
</comment>
<evidence type="ECO:0000313" key="8">
    <source>
        <dbReference type="Proteomes" id="UP000235616"/>
    </source>
</evidence>
<feature type="region of interest" description="Disordered" evidence="5">
    <location>
        <begin position="330"/>
        <end position="371"/>
    </location>
</feature>
<comment type="similarity">
    <text evidence="1">Belongs to the LysR transcriptional regulatory family.</text>
</comment>
<dbReference type="PANTHER" id="PTHR30126:SF77">
    <property type="entry name" value="TRANSCRIPTIONAL REGULATORY PROTEIN"/>
    <property type="match status" value="1"/>
</dbReference>
<feature type="compositionally biased region" description="Basic and acidic residues" evidence="5">
    <location>
        <begin position="330"/>
        <end position="345"/>
    </location>
</feature>
<evidence type="ECO:0000256" key="4">
    <source>
        <dbReference type="ARBA" id="ARBA00023163"/>
    </source>
</evidence>
<dbReference type="GO" id="GO:0003700">
    <property type="term" value="F:DNA-binding transcription factor activity"/>
    <property type="evidence" value="ECO:0007669"/>
    <property type="project" value="InterPro"/>
</dbReference>
<keyword evidence="2" id="KW-0805">Transcription regulation</keyword>
<dbReference type="FunFam" id="1.10.10.10:FF:000001">
    <property type="entry name" value="LysR family transcriptional regulator"/>
    <property type="match status" value="1"/>
</dbReference>
<evidence type="ECO:0000259" key="6">
    <source>
        <dbReference type="PROSITE" id="PS50931"/>
    </source>
</evidence>
<proteinExistence type="inferred from homology"/>
<dbReference type="OrthoDB" id="9803735at2"/>
<dbReference type="Proteomes" id="UP000235616">
    <property type="component" value="Unassembled WGS sequence"/>
</dbReference>
<dbReference type="InterPro" id="IPR000847">
    <property type="entry name" value="LysR_HTH_N"/>
</dbReference>
<dbReference type="PANTHER" id="PTHR30126">
    <property type="entry name" value="HTH-TYPE TRANSCRIPTIONAL REGULATOR"/>
    <property type="match status" value="1"/>
</dbReference>
<name>A0A2N7VM34_9BURK</name>
<dbReference type="InterPro" id="IPR036388">
    <property type="entry name" value="WH-like_DNA-bd_sf"/>
</dbReference>
<dbReference type="Pfam" id="PF03466">
    <property type="entry name" value="LysR_substrate"/>
    <property type="match status" value="1"/>
</dbReference>